<feature type="non-terminal residue" evidence="1">
    <location>
        <position position="52"/>
    </location>
</feature>
<organism evidence="1 2">
    <name type="scientific">Catenaria anguillulae PL171</name>
    <dbReference type="NCBI Taxonomy" id="765915"/>
    <lineage>
        <taxon>Eukaryota</taxon>
        <taxon>Fungi</taxon>
        <taxon>Fungi incertae sedis</taxon>
        <taxon>Blastocladiomycota</taxon>
        <taxon>Blastocladiomycetes</taxon>
        <taxon>Blastocladiales</taxon>
        <taxon>Catenariaceae</taxon>
        <taxon>Catenaria</taxon>
    </lineage>
</organism>
<accession>A0A1Y2HZF1</accession>
<protein>
    <submittedName>
        <fullName evidence="1">Uncharacterized protein</fullName>
    </submittedName>
</protein>
<dbReference type="AlphaFoldDB" id="A0A1Y2HZF1"/>
<reference evidence="1 2" key="1">
    <citation type="submission" date="2016-07" db="EMBL/GenBank/DDBJ databases">
        <title>Pervasive Adenine N6-methylation of Active Genes in Fungi.</title>
        <authorList>
            <consortium name="DOE Joint Genome Institute"/>
            <person name="Mondo S.J."/>
            <person name="Dannebaum R.O."/>
            <person name="Kuo R.C."/>
            <person name="Labutti K."/>
            <person name="Haridas S."/>
            <person name="Kuo A."/>
            <person name="Salamov A."/>
            <person name="Ahrendt S.R."/>
            <person name="Lipzen A."/>
            <person name="Sullivan W."/>
            <person name="Andreopoulos W.B."/>
            <person name="Clum A."/>
            <person name="Lindquist E."/>
            <person name="Daum C."/>
            <person name="Ramamoorthy G.K."/>
            <person name="Gryganskyi A."/>
            <person name="Culley D."/>
            <person name="Magnuson J.K."/>
            <person name="James T.Y."/>
            <person name="O'Malley M.A."/>
            <person name="Stajich J.E."/>
            <person name="Spatafora J.W."/>
            <person name="Visel A."/>
            <person name="Grigoriev I.V."/>
        </authorList>
    </citation>
    <scope>NUCLEOTIDE SEQUENCE [LARGE SCALE GENOMIC DNA]</scope>
    <source>
        <strain evidence="1 2">PL171</strain>
    </source>
</reference>
<keyword evidence="2" id="KW-1185">Reference proteome</keyword>
<sequence>MIRSSFSEPSLILLESPQASSRSRSAVTSCLRRNSLNGNGLSKCATTRQLSL</sequence>
<gene>
    <name evidence="1" type="ORF">BCR44DRAFT_1427201</name>
</gene>
<dbReference type="EMBL" id="MCFL01000006">
    <property type="protein sequence ID" value="ORZ39103.1"/>
    <property type="molecule type" value="Genomic_DNA"/>
</dbReference>
<dbReference type="Proteomes" id="UP000193411">
    <property type="component" value="Unassembled WGS sequence"/>
</dbReference>
<proteinExistence type="predicted"/>
<evidence type="ECO:0000313" key="2">
    <source>
        <dbReference type="Proteomes" id="UP000193411"/>
    </source>
</evidence>
<name>A0A1Y2HZF1_9FUNG</name>
<comment type="caution">
    <text evidence="1">The sequence shown here is derived from an EMBL/GenBank/DDBJ whole genome shotgun (WGS) entry which is preliminary data.</text>
</comment>
<evidence type="ECO:0000313" key="1">
    <source>
        <dbReference type="EMBL" id="ORZ39103.1"/>
    </source>
</evidence>